<dbReference type="Proteomes" id="UP000010388">
    <property type="component" value="Chromosome"/>
</dbReference>
<evidence type="ECO:0000256" key="9">
    <source>
        <dbReference type="ARBA" id="ARBA00023014"/>
    </source>
</evidence>
<dbReference type="GO" id="GO:0046872">
    <property type="term" value="F:metal ion binding"/>
    <property type="evidence" value="ECO:0007669"/>
    <property type="project" value="UniProtKB-KW"/>
</dbReference>
<comment type="function">
    <text evidence="10">Catalyzes the condensation of iminoaspartate with dihydroxyacetone phosphate to form quinolinate.</text>
</comment>
<feature type="binding site" evidence="10">
    <location>
        <position position="154"/>
    </location>
    <ligand>
        <name>iminosuccinate</name>
        <dbReference type="ChEBI" id="CHEBI:77875"/>
    </ligand>
</feature>
<dbReference type="HOGENOM" id="CLU_047382_0_0_3"/>
<keyword evidence="7 10" id="KW-0479">Metal-binding</keyword>
<dbReference type="InterPro" id="IPR036094">
    <property type="entry name" value="NadA_sf"/>
</dbReference>
<evidence type="ECO:0000256" key="3">
    <source>
        <dbReference type="ARBA" id="ARBA00022485"/>
    </source>
</evidence>
<dbReference type="FunFam" id="3.40.50.10800:FF:000003">
    <property type="entry name" value="Quinolinate synthase A"/>
    <property type="match status" value="1"/>
</dbReference>
<dbReference type="UniPathway" id="UPA00253">
    <property type="reaction ID" value="UER00327"/>
</dbReference>
<dbReference type="NCBIfam" id="TIGR00550">
    <property type="entry name" value="nadA"/>
    <property type="match status" value="1"/>
</dbReference>
<dbReference type="GO" id="GO:0008987">
    <property type="term" value="F:quinolinate synthetase A activity"/>
    <property type="evidence" value="ECO:0007669"/>
    <property type="project" value="UniProtKB-UniRule"/>
</dbReference>
<feature type="binding site" evidence="10">
    <location>
        <begin position="137"/>
        <end position="139"/>
    </location>
    <ligand>
        <name>iminosuccinate</name>
        <dbReference type="ChEBI" id="CHEBI:77875"/>
    </ligand>
</feature>
<protein>
    <recommendedName>
        <fullName evidence="2 10">Quinolinate synthase</fullName>
        <ecNumber evidence="2 10">2.5.1.72</ecNumber>
    </recommendedName>
</protein>
<dbReference type="PATRIC" id="fig|292564.3.peg.606"/>
<gene>
    <name evidence="10" type="primary">nadA</name>
    <name evidence="11" type="ordered locus">Cyagr_0654</name>
</gene>
<evidence type="ECO:0000256" key="1">
    <source>
        <dbReference type="ARBA" id="ARBA00005065"/>
    </source>
</evidence>
<evidence type="ECO:0000256" key="8">
    <source>
        <dbReference type="ARBA" id="ARBA00023004"/>
    </source>
</evidence>
<organism evidence="11 12">
    <name type="scientific">Cyanobium gracile (strain ATCC 27147 / PCC 6307)</name>
    <dbReference type="NCBI Taxonomy" id="292564"/>
    <lineage>
        <taxon>Bacteria</taxon>
        <taxon>Bacillati</taxon>
        <taxon>Cyanobacteriota</taxon>
        <taxon>Cyanophyceae</taxon>
        <taxon>Synechococcales</taxon>
        <taxon>Prochlorococcaceae</taxon>
        <taxon>Cyanobium</taxon>
    </lineage>
</organism>
<dbReference type="Gene3D" id="3.40.50.10800">
    <property type="entry name" value="NadA-like"/>
    <property type="match status" value="3"/>
</dbReference>
<feature type="binding site" evidence="10">
    <location>
        <position position="66"/>
    </location>
    <ligand>
        <name>iminosuccinate</name>
        <dbReference type="ChEBI" id="CHEBI:77875"/>
    </ligand>
</feature>
<evidence type="ECO:0000313" key="11">
    <source>
        <dbReference type="EMBL" id="AFY27843.1"/>
    </source>
</evidence>
<dbReference type="SUPFAM" id="SSF142754">
    <property type="entry name" value="NadA-like"/>
    <property type="match status" value="1"/>
</dbReference>
<dbReference type="PANTHER" id="PTHR30573:SF0">
    <property type="entry name" value="QUINOLINATE SYNTHASE, CHLOROPLASTIC"/>
    <property type="match status" value="1"/>
</dbReference>
<evidence type="ECO:0000256" key="10">
    <source>
        <dbReference type="HAMAP-Rule" id="MF_00568"/>
    </source>
</evidence>
<keyword evidence="5 10" id="KW-0662">Pyridine nucleotide biosynthesis</keyword>
<dbReference type="HAMAP" id="MF_00568">
    <property type="entry name" value="NadA_type2"/>
    <property type="match status" value="1"/>
</dbReference>
<dbReference type="GO" id="GO:0051539">
    <property type="term" value="F:4 iron, 4 sulfur cluster binding"/>
    <property type="evidence" value="ECO:0007669"/>
    <property type="project" value="UniProtKB-KW"/>
</dbReference>
<evidence type="ECO:0000313" key="12">
    <source>
        <dbReference type="Proteomes" id="UP000010388"/>
    </source>
</evidence>
<reference evidence="12" key="1">
    <citation type="journal article" date="2013" name="Proc. Natl. Acad. Sci. U.S.A.">
        <title>Improving the coverage of the cyanobacterial phylum using diversity-driven genome sequencing.</title>
        <authorList>
            <person name="Shih P.M."/>
            <person name="Wu D."/>
            <person name="Latifi A."/>
            <person name="Axen S.D."/>
            <person name="Fewer D.P."/>
            <person name="Talla E."/>
            <person name="Calteau A."/>
            <person name="Cai F."/>
            <person name="Tandeau de Marsac N."/>
            <person name="Rippka R."/>
            <person name="Herdman M."/>
            <person name="Sivonen K."/>
            <person name="Coursin T."/>
            <person name="Laurent T."/>
            <person name="Goodwin L."/>
            <person name="Nolan M."/>
            <person name="Davenport K.W."/>
            <person name="Han C.S."/>
            <person name="Rubin E.M."/>
            <person name="Eisen J.A."/>
            <person name="Woyke T."/>
            <person name="Gugger M."/>
            <person name="Kerfeld C.A."/>
        </authorList>
    </citation>
    <scope>NUCLEOTIDE SEQUENCE [LARGE SCALE GENOMIC DNA]</scope>
    <source>
        <strain evidence="12">ATCC 27147 / PCC 6307</strain>
    </source>
</reference>
<feature type="binding site" evidence="10">
    <location>
        <position position="290"/>
    </location>
    <ligand>
        <name>[4Fe-4S] cluster</name>
        <dbReference type="ChEBI" id="CHEBI:49883"/>
    </ligand>
</feature>
<dbReference type="GO" id="GO:0005829">
    <property type="term" value="C:cytosol"/>
    <property type="evidence" value="ECO:0007669"/>
    <property type="project" value="TreeGrafter"/>
</dbReference>
<comment type="similarity">
    <text evidence="10">Belongs to the quinolinate synthase family. Type 2 subfamily.</text>
</comment>
<dbReference type="eggNOG" id="COG0379">
    <property type="taxonomic scope" value="Bacteria"/>
</dbReference>
<feature type="binding site" evidence="10">
    <location>
        <position position="111"/>
    </location>
    <ligand>
        <name>[4Fe-4S] cluster</name>
        <dbReference type="ChEBI" id="CHEBI:49883"/>
    </ligand>
</feature>
<evidence type="ECO:0000256" key="4">
    <source>
        <dbReference type="ARBA" id="ARBA00022490"/>
    </source>
</evidence>
<evidence type="ECO:0000256" key="2">
    <source>
        <dbReference type="ARBA" id="ARBA00012669"/>
    </source>
</evidence>
<evidence type="ECO:0000256" key="7">
    <source>
        <dbReference type="ARBA" id="ARBA00022723"/>
    </source>
</evidence>
<feature type="binding site" evidence="10">
    <location>
        <position position="197"/>
    </location>
    <ligand>
        <name>[4Fe-4S] cluster</name>
        <dbReference type="ChEBI" id="CHEBI:49883"/>
    </ligand>
</feature>
<dbReference type="InterPro" id="IPR023066">
    <property type="entry name" value="Quinolinate_synth_type2"/>
</dbReference>
<keyword evidence="8 10" id="KW-0408">Iron</keyword>
<name>K9P4E6_CYAGP</name>
<feature type="binding site" evidence="10">
    <location>
        <begin position="223"/>
        <end position="225"/>
    </location>
    <ligand>
        <name>iminosuccinate</name>
        <dbReference type="ChEBI" id="CHEBI:77875"/>
    </ligand>
</feature>
<comment type="subcellular location">
    <subcellularLocation>
        <location evidence="10">Cytoplasm</location>
    </subcellularLocation>
</comment>
<dbReference type="STRING" id="292564.Cyagr_0654"/>
<feature type="binding site" evidence="10">
    <location>
        <position position="49"/>
    </location>
    <ligand>
        <name>iminosuccinate</name>
        <dbReference type="ChEBI" id="CHEBI:77875"/>
    </ligand>
</feature>
<keyword evidence="6 10" id="KW-0808">Transferase</keyword>
<comment type="pathway">
    <text evidence="1 10">Cofactor biosynthesis; NAD(+) biosynthesis; quinolinate from iminoaspartate: step 1/1.</text>
</comment>
<dbReference type="InterPro" id="IPR003473">
    <property type="entry name" value="NadA"/>
</dbReference>
<feature type="binding site" evidence="10">
    <location>
        <position position="240"/>
    </location>
    <ligand>
        <name>iminosuccinate</name>
        <dbReference type="ChEBI" id="CHEBI:77875"/>
    </ligand>
</feature>
<evidence type="ECO:0000256" key="6">
    <source>
        <dbReference type="ARBA" id="ARBA00022679"/>
    </source>
</evidence>
<comment type="catalytic activity">
    <reaction evidence="10">
        <text>iminosuccinate + dihydroxyacetone phosphate = quinolinate + phosphate + 2 H2O + H(+)</text>
        <dbReference type="Rhea" id="RHEA:25888"/>
        <dbReference type="ChEBI" id="CHEBI:15377"/>
        <dbReference type="ChEBI" id="CHEBI:15378"/>
        <dbReference type="ChEBI" id="CHEBI:29959"/>
        <dbReference type="ChEBI" id="CHEBI:43474"/>
        <dbReference type="ChEBI" id="CHEBI:57642"/>
        <dbReference type="ChEBI" id="CHEBI:77875"/>
        <dbReference type="EC" id="2.5.1.72"/>
    </reaction>
</comment>
<evidence type="ECO:0000256" key="5">
    <source>
        <dbReference type="ARBA" id="ARBA00022642"/>
    </source>
</evidence>
<accession>K9P4E6</accession>
<dbReference type="EMBL" id="CP003495">
    <property type="protein sequence ID" value="AFY27843.1"/>
    <property type="molecule type" value="Genomic_DNA"/>
</dbReference>
<dbReference type="AlphaFoldDB" id="K9P4E6"/>
<keyword evidence="4 10" id="KW-0963">Cytoplasm</keyword>
<dbReference type="Pfam" id="PF02445">
    <property type="entry name" value="NadA"/>
    <property type="match status" value="1"/>
</dbReference>
<sequence length="334" mass="37043">MHEKGHRLVFTQTLTHTPQPSPEACPPGAELPAAIETLKDERNAIILAHYYQDDAIQDCADFIGDSLELSRRAASTDAEVIVFCGVHFMAETAKILNPGRTVLLPDLEAGCSLADACPADAFADFRQRHPDHVVVSYINCSAAVKAQSDLICTSSNAVHLVQQLPADRPILFAPDQNLGRWVARQSGRELTLWPGSCIVHETFSEQALLRLRQEHPEAEVIAHPECQQHLLDLADFIGSTSKLLQRTQTSPAPSFIVLTEPGILHQMRRRAPEKIFHEVPGADGCSCNACPYMRLNTLEKLWRCLHTMAPAIELDEEIRRRALVPIERMLAMSA</sequence>
<comment type="cofactor">
    <cofactor evidence="10">
        <name>[4Fe-4S] cluster</name>
        <dbReference type="ChEBI" id="CHEBI:49883"/>
    </cofactor>
    <text evidence="10">Binds 1 [4Fe-4S] cluster per subunit.</text>
</comment>
<keyword evidence="9 10" id="KW-0411">Iron-sulfur</keyword>
<dbReference type="GO" id="GO:0034628">
    <property type="term" value="P:'de novo' NAD+ biosynthetic process from L-aspartate"/>
    <property type="evidence" value="ECO:0007669"/>
    <property type="project" value="TreeGrafter"/>
</dbReference>
<dbReference type="EC" id="2.5.1.72" evidence="2 10"/>
<dbReference type="PANTHER" id="PTHR30573">
    <property type="entry name" value="QUINOLINATE SYNTHETASE A"/>
    <property type="match status" value="1"/>
</dbReference>
<dbReference type="KEGG" id="cgc:Cyagr_0654"/>
<dbReference type="NCBIfam" id="NF006878">
    <property type="entry name" value="PRK09375.1-2"/>
    <property type="match status" value="1"/>
</dbReference>
<proteinExistence type="inferred from homology"/>
<keyword evidence="3 10" id="KW-0004">4Fe-4S</keyword>